<gene>
    <name evidence="3" type="ORF">CHUDEA8_2490</name>
</gene>
<sequence>MKLQALLILQILFGWFSFSNGFASVTVSTTLGLLGGTAVYYMLTQTDRGTLGQILASKRCPVLENGTDERLLYIDANNWDGETRTTVAGLMYFYSLLVSEFASKAPNSNVETSMLPWGAFKIENNPIKEVEKIRDYLTSIGGGFIRLNITEADSWNIYPIGVARFISENRDKTINVVEESISNTINKASNAVGSSKKDKKKQKEPKEEEEKEKKKEKEKVKEKKKNTIEGGLSDMTSVSHRRAISSRSPVHAKKGSNKVHYEETPWTPSDDTSWGELTAIYDYLERVMENKYVVSKENVTYKNRKIEQLALALILYWRERQYDISSIDPINYDASKFRKSLGVFERSYAAVTDIASLGHGKRNGIRIAPWKMIPDSMWKHSPFQSFERVVYAVYSDEIKKSKYNSLNWNVYDYSIGVVLNTFSRDLGVPVVFGQYQEKVSKFSKLYSFNPLKIKKYSQEDGSFVENKKGSKKESKAIDSTETAEEALQSNSESDVNKTNIKDDGEKTKESSEQLELEQNDDKKKNKGKKRKLDEKKSEDKGKNKKKKLAKNKKNN</sequence>
<feature type="compositionally biased region" description="Basic and acidic residues" evidence="1">
    <location>
        <begin position="499"/>
        <end position="511"/>
    </location>
</feature>
<organism evidence="3">
    <name type="scientific">Cryptosporidium hominis</name>
    <dbReference type="NCBI Taxonomy" id="237895"/>
    <lineage>
        <taxon>Eukaryota</taxon>
        <taxon>Sar</taxon>
        <taxon>Alveolata</taxon>
        <taxon>Apicomplexa</taxon>
        <taxon>Conoidasida</taxon>
        <taxon>Coccidia</taxon>
        <taxon>Eucoccidiorida</taxon>
        <taxon>Eimeriorina</taxon>
        <taxon>Cryptosporidiidae</taxon>
        <taxon>Cryptosporidium</taxon>
    </lineage>
</organism>
<dbReference type="Proteomes" id="UP000199752">
    <property type="component" value="Chromosome 8"/>
</dbReference>
<feature type="region of interest" description="Disordered" evidence="1">
    <location>
        <begin position="188"/>
        <end position="269"/>
    </location>
</feature>
<feature type="compositionally biased region" description="Basic and acidic residues" evidence="1">
    <location>
        <begin position="204"/>
        <end position="227"/>
    </location>
</feature>
<dbReference type="EMBL" id="LN877954">
    <property type="protein sequence ID" value="CUV07798.1"/>
    <property type="molecule type" value="Genomic_DNA"/>
</dbReference>
<name>A0A0S4TK67_CRYHO</name>
<evidence type="ECO:0000256" key="2">
    <source>
        <dbReference type="SAM" id="SignalP"/>
    </source>
</evidence>
<feature type="compositionally biased region" description="Polar residues" evidence="1">
    <location>
        <begin position="487"/>
        <end position="498"/>
    </location>
</feature>
<dbReference type="OrthoDB" id="341772at2759"/>
<dbReference type="VEuPathDB" id="CryptoDB:CHUDEA8_2490"/>
<dbReference type="VEuPathDB" id="CryptoDB:GY17_00000682"/>
<accession>A0A0S4TK67</accession>
<reference evidence="3" key="1">
    <citation type="submission" date="2015-08" db="EMBL/GenBank/DDBJ databases">
        <authorList>
            <person name="Babu N.S."/>
            <person name="Beckwith C.J."/>
            <person name="Beseler K.G."/>
            <person name="Brison A."/>
            <person name="Carone J.V."/>
            <person name="Caskin T.P."/>
            <person name="Diamond M."/>
            <person name="Durham M.E."/>
            <person name="Foxe J.M."/>
            <person name="Go M."/>
            <person name="Henderson B.A."/>
            <person name="Jones I.B."/>
            <person name="McGettigan J.A."/>
            <person name="Micheletti S.J."/>
            <person name="Nasrallah M.E."/>
            <person name="Ortiz D."/>
            <person name="Piller C.R."/>
            <person name="Privatt S.R."/>
            <person name="Schneider S.L."/>
            <person name="Sharp S."/>
            <person name="Smith T.C."/>
            <person name="Stanton J.D."/>
            <person name="Ullery H.E."/>
            <person name="Wilson R.J."/>
            <person name="Serrano M.G."/>
            <person name="Buck G."/>
            <person name="Lee V."/>
            <person name="Wang Y."/>
            <person name="Carvalho R."/>
            <person name="Voegtly L."/>
            <person name="Shi R."/>
            <person name="Duckworth R."/>
            <person name="Johnson A."/>
            <person name="Loviza R."/>
            <person name="Walstead R."/>
            <person name="Shah Z."/>
            <person name="Kiflezghi M."/>
            <person name="Wade K."/>
            <person name="Ball S.L."/>
            <person name="Bradley K.W."/>
            <person name="Asai D.J."/>
            <person name="Bowman C.A."/>
            <person name="Russell D.A."/>
            <person name="Pope W.H."/>
            <person name="Jacobs-Sera D."/>
            <person name="Hendrix R.W."/>
            <person name="Hatfull G.F."/>
        </authorList>
    </citation>
    <scope>NUCLEOTIDE SEQUENCE [LARGE SCALE GENOMIC DNA]</scope>
</reference>
<feature type="compositionally biased region" description="Basic residues" evidence="1">
    <location>
        <begin position="542"/>
        <end position="555"/>
    </location>
</feature>
<dbReference type="VEuPathDB" id="CryptoDB:ChTU502y2012_421g0370"/>
<feature type="signal peptide" evidence="2">
    <location>
        <begin position="1"/>
        <end position="21"/>
    </location>
</feature>
<feature type="region of interest" description="Disordered" evidence="1">
    <location>
        <begin position="462"/>
        <end position="555"/>
    </location>
</feature>
<feature type="compositionally biased region" description="Basic and acidic residues" evidence="1">
    <location>
        <begin position="465"/>
        <end position="478"/>
    </location>
</feature>
<feature type="compositionally biased region" description="Basic and acidic residues" evidence="1">
    <location>
        <begin position="531"/>
        <end position="541"/>
    </location>
</feature>
<feature type="chain" id="PRO_5006627906" evidence="2">
    <location>
        <begin position="22"/>
        <end position="555"/>
    </location>
</feature>
<protein>
    <submittedName>
        <fullName evidence="3">Uncharacterized protein</fullName>
    </submittedName>
</protein>
<evidence type="ECO:0000313" key="3">
    <source>
        <dbReference type="EMBL" id="CUV07798.1"/>
    </source>
</evidence>
<dbReference type="AlphaFoldDB" id="A0A0S4TK67"/>
<proteinExistence type="predicted"/>
<keyword evidence="2" id="KW-0732">Signal</keyword>
<evidence type="ECO:0000256" key="1">
    <source>
        <dbReference type="SAM" id="MobiDB-lite"/>
    </source>
</evidence>
<feature type="compositionally biased region" description="Basic residues" evidence="1">
    <location>
        <begin position="239"/>
        <end position="257"/>
    </location>
</feature>
<dbReference type="VEuPathDB" id="CryptoDB:Chro.80292"/>